<evidence type="ECO:0000259" key="10">
    <source>
        <dbReference type="Pfam" id="PF18113"/>
    </source>
</evidence>
<comment type="cofactor">
    <cofactor evidence="1">
        <name>FAD</name>
        <dbReference type="ChEBI" id="CHEBI:57692"/>
    </cofactor>
</comment>
<protein>
    <submittedName>
        <fullName evidence="11">FAD-dependent oxidoreductase</fullName>
    </submittedName>
</protein>
<evidence type="ECO:0000313" key="12">
    <source>
        <dbReference type="Proteomes" id="UP001258994"/>
    </source>
</evidence>
<dbReference type="EMBL" id="CP134145">
    <property type="protein sequence ID" value="WNC74331.1"/>
    <property type="molecule type" value="Genomic_DNA"/>
</dbReference>
<evidence type="ECO:0000313" key="11">
    <source>
        <dbReference type="EMBL" id="WNC74331.1"/>
    </source>
</evidence>
<reference evidence="12" key="1">
    <citation type="submission" date="2023-09" db="EMBL/GenBank/DDBJ databases">
        <authorList>
            <person name="Li S."/>
            <person name="Li X."/>
            <person name="Zhang C."/>
            <person name="Zhao Z."/>
        </authorList>
    </citation>
    <scope>NUCLEOTIDE SEQUENCE [LARGE SCALE GENOMIC DNA]</scope>
    <source>
        <strain evidence="12">SQ149</strain>
    </source>
</reference>
<evidence type="ECO:0000256" key="8">
    <source>
        <dbReference type="ARBA" id="ARBA00023027"/>
    </source>
</evidence>
<evidence type="ECO:0000256" key="5">
    <source>
        <dbReference type="ARBA" id="ARBA00022630"/>
    </source>
</evidence>
<dbReference type="Pfam" id="PF07992">
    <property type="entry name" value="Pyr_redox_2"/>
    <property type="match status" value="1"/>
</dbReference>
<sequence length="421" mass="45068">MLEVKRVQVQVPNPAEATETADAIGTDTTEDNLQVDQSKPAIVIIGTGLAGYNLVKEIRKNDNTTPIKMFTNDDGAFYSKPQLSTGFAKNKSAQELVSQTAEQMAEQLHAEIHIFSPITAINSQAKTITCSKNGVHHYGKLILATGASCIEAPLTGNGLNHVYSVNDLIDYARFRTIAKHKKKVLIIGAGLIGCEYANDLLQTGFDVEVVDPMSTVLASLLPEKASKSVESALALAGAKFHFGTIIEKIDTDGSGVKATLKNGQTIFADIVLSAIGVRPNLALANAAAVTTERGIVTNRQLQTSNSDIFAIGDCAQVENHVLFYISPLMAQIKALAKTLTGTATTVSYNAMPVMIKTTLFPVVVNPPARNAEGTWHYEQQSNDGVKAVFKDANNQILGFALTGDQTSARSELEQHCPAIMP</sequence>
<dbReference type="PANTHER" id="PTHR43429">
    <property type="entry name" value="PYRIDINE NUCLEOTIDE-DISULFIDE OXIDOREDUCTASE DOMAIN-CONTAINING"/>
    <property type="match status" value="1"/>
</dbReference>
<dbReference type="SUPFAM" id="SSF51905">
    <property type="entry name" value="FAD/NAD(P)-binding domain"/>
    <property type="match status" value="1"/>
</dbReference>
<evidence type="ECO:0000256" key="4">
    <source>
        <dbReference type="ARBA" id="ARBA00022490"/>
    </source>
</evidence>
<accession>A0ABY9U0J3</accession>
<feature type="domain" description="FAD/NAD(P)-binding" evidence="9">
    <location>
        <begin position="42"/>
        <end position="316"/>
    </location>
</feature>
<evidence type="ECO:0000256" key="7">
    <source>
        <dbReference type="ARBA" id="ARBA00023002"/>
    </source>
</evidence>
<dbReference type="Gene3D" id="3.30.390.120">
    <property type="match status" value="1"/>
</dbReference>
<name>A0ABY9U0J3_9GAMM</name>
<keyword evidence="4" id="KW-0963">Cytoplasm</keyword>
<evidence type="ECO:0000259" key="9">
    <source>
        <dbReference type="Pfam" id="PF07992"/>
    </source>
</evidence>
<proteinExistence type="inferred from homology"/>
<gene>
    <name evidence="11" type="ORF">RGQ13_19195</name>
</gene>
<keyword evidence="12" id="KW-1185">Reference proteome</keyword>
<comment type="similarity">
    <text evidence="3">Belongs to the FAD-dependent oxidoreductase family.</text>
</comment>
<keyword evidence="8" id="KW-0520">NAD</keyword>
<dbReference type="InterPro" id="IPR023753">
    <property type="entry name" value="FAD/NAD-binding_dom"/>
</dbReference>
<organism evidence="11 12">
    <name type="scientific">Thalassotalea psychrophila</name>
    <dbReference type="NCBI Taxonomy" id="3065647"/>
    <lineage>
        <taxon>Bacteria</taxon>
        <taxon>Pseudomonadati</taxon>
        <taxon>Pseudomonadota</taxon>
        <taxon>Gammaproteobacteria</taxon>
        <taxon>Alteromonadales</taxon>
        <taxon>Colwelliaceae</taxon>
        <taxon>Thalassotalea</taxon>
    </lineage>
</organism>
<dbReference type="InterPro" id="IPR036188">
    <property type="entry name" value="FAD/NAD-bd_sf"/>
</dbReference>
<dbReference type="Proteomes" id="UP001258994">
    <property type="component" value="Chromosome"/>
</dbReference>
<dbReference type="InterPro" id="IPR050260">
    <property type="entry name" value="FAD-bd_OxRdtase"/>
</dbReference>
<keyword evidence="5" id="KW-0285">Flavoprotein</keyword>
<evidence type="ECO:0000256" key="2">
    <source>
        <dbReference type="ARBA" id="ARBA00004496"/>
    </source>
</evidence>
<evidence type="ECO:0000256" key="3">
    <source>
        <dbReference type="ARBA" id="ARBA00006442"/>
    </source>
</evidence>
<dbReference type="PRINTS" id="PR00368">
    <property type="entry name" value="FADPNR"/>
</dbReference>
<keyword evidence="7" id="KW-0560">Oxidoreductase</keyword>
<comment type="subcellular location">
    <subcellularLocation>
        <location evidence="2">Cytoplasm</location>
    </subcellularLocation>
</comment>
<evidence type="ECO:0000256" key="6">
    <source>
        <dbReference type="ARBA" id="ARBA00022827"/>
    </source>
</evidence>
<feature type="domain" description="Rubredoxin binding" evidence="10">
    <location>
        <begin position="346"/>
        <end position="414"/>
    </location>
</feature>
<keyword evidence="6" id="KW-0274">FAD</keyword>
<dbReference type="Gene3D" id="3.50.50.60">
    <property type="entry name" value="FAD/NAD(P)-binding domain"/>
    <property type="match status" value="2"/>
</dbReference>
<evidence type="ECO:0000256" key="1">
    <source>
        <dbReference type="ARBA" id="ARBA00001974"/>
    </source>
</evidence>
<dbReference type="Pfam" id="PF18113">
    <property type="entry name" value="Rbx_binding"/>
    <property type="match status" value="1"/>
</dbReference>
<dbReference type="PANTHER" id="PTHR43429:SF3">
    <property type="entry name" value="NITRITE REDUCTASE [NAD(P)H]"/>
    <property type="match status" value="1"/>
</dbReference>
<dbReference type="PRINTS" id="PR00411">
    <property type="entry name" value="PNDRDTASEI"/>
</dbReference>
<dbReference type="InterPro" id="IPR041364">
    <property type="entry name" value="Rbx-bd"/>
</dbReference>